<feature type="domain" description="LysM" evidence="2">
    <location>
        <begin position="25"/>
        <end position="68"/>
    </location>
</feature>
<dbReference type="Pfam" id="PF01476">
    <property type="entry name" value="LysM"/>
    <property type="match status" value="4"/>
</dbReference>
<evidence type="ECO:0000313" key="4">
    <source>
        <dbReference type="Proteomes" id="UP001597201"/>
    </source>
</evidence>
<evidence type="ECO:0000256" key="1">
    <source>
        <dbReference type="SAM" id="SignalP"/>
    </source>
</evidence>
<name>A0ABW3Y1K9_9FLAO</name>
<feature type="chain" id="PRO_5046322429" evidence="1">
    <location>
        <begin position="20"/>
        <end position="624"/>
    </location>
</feature>
<dbReference type="Proteomes" id="UP001597201">
    <property type="component" value="Unassembled WGS sequence"/>
</dbReference>
<keyword evidence="4" id="KW-1185">Reference proteome</keyword>
<proteinExistence type="predicted"/>
<organism evidence="3 4">
    <name type="scientific">Namhaeicola litoreus</name>
    <dbReference type="NCBI Taxonomy" id="1052145"/>
    <lineage>
        <taxon>Bacteria</taxon>
        <taxon>Pseudomonadati</taxon>
        <taxon>Bacteroidota</taxon>
        <taxon>Flavobacteriia</taxon>
        <taxon>Flavobacteriales</taxon>
        <taxon>Flavobacteriaceae</taxon>
        <taxon>Namhaeicola</taxon>
    </lineage>
</organism>
<dbReference type="PANTHER" id="PTHR33734:SF22">
    <property type="entry name" value="MEMBRANE-BOUND LYTIC MUREIN TRANSGLYCOSYLASE D"/>
    <property type="match status" value="1"/>
</dbReference>
<dbReference type="SUPFAM" id="SSF54106">
    <property type="entry name" value="LysM domain"/>
    <property type="match status" value="4"/>
</dbReference>
<gene>
    <name evidence="3" type="ORF">ACFQ39_08980</name>
</gene>
<dbReference type="EMBL" id="JBHTMY010000003">
    <property type="protein sequence ID" value="MFD1315747.1"/>
    <property type="molecule type" value="Genomic_DNA"/>
</dbReference>
<feature type="domain" description="LysM" evidence="2">
    <location>
        <begin position="98"/>
        <end position="142"/>
    </location>
</feature>
<dbReference type="Gene3D" id="3.40.50.2300">
    <property type="match status" value="2"/>
</dbReference>
<keyword evidence="1" id="KW-0732">Signal</keyword>
<feature type="domain" description="LysM" evidence="2">
    <location>
        <begin position="157"/>
        <end position="200"/>
    </location>
</feature>
<dbReference type="PANTHER" id="PTHR33734">
    <property type="entry name" value="LYSM DOMAIN-CONTAINING GPI-ANCHORED PROTEIN 2"/>
    <property type="match status" value="1"/>
</dbReference>
<dbReference type="InterPro" id="IPR036779">
    <property type="entry name" value="LysM_dom_sf"/>
</dbReference>
<dbReference type="RefSeq" id="WP_377178215.1">
    <property type="nucleotide sequence ID" value="NZ_JBHTMY010000003.1"/>
</dbReference>
<protein>
    <submittedName>
        <fullName evidence="3">LysM peptidoglycan-binding domain-containing protein</fullName>
    </submittedName>
</protein>
<dbReference type="InterPro" id="IPR028082">
    <property type="entry name" value="Peripla_BP_I"/>
</dbReference>
<dbReference type="PROSITE" id="PS51782">
    <property type="entry name" value="LYSM"/>
    <property type="match status" value="3"/>
</dbReference>
<sequence length="624" mass="70825">MKFFRIILLFTLLTSTLFAQQKKFTTYKVKNGESIESISKTLGIDKAEILNLNPDVTGKLVTNQVLVVPNKAYNAQKDVRNFDTEVVTQKDIVVDGFVYHEVLPKETLYGISSQFKISTSSLKNNNPFLISEGLQIGQILKIPLAKVENPVAVESSKPYLVRPKDTKFSIAKQNNISIEELEKLNPNIVDGLKIDDIIYIPSSLQGDDIDGFAVHEVKKGETIFSISKLYGIPQATLLNENPELAEGLKEGILIKITPMTRVVNSNQFVEPDLNGKKKKIAFLFPFMHKKDSLSFETDRLMNATTDFYFGALLALDSLKSKGMNIEAFAFDTEKSVPVSKKIVERNNLKSFDLLIGPMYLNVMEAVANEMNGDSVWLASPLSEKSHAHIKNSHLIQATPQIEQFEKEMIDFIKQKYSGQKVVLIHDETNTEHLNYVVNQLRGKIPQDKIKIIQSQKGYITSQRLKEGIVPEEEVWFVLVTQNEVLTADVVQNIGVLPEEINLTFFAFDKGKVYEKIDNKKLARIKFHYPSYAYQNYDDGLFKIFSKKYLEKYKGLPTEFSIKGFDITYDLLVRLSEDFLEIKDQGYSERIWNKFNYANNPSGGIENHGIFILAYDGLSLKNVSN</sequence>
<dbReference type="SUPFAM" id="SSF53822">
    <property type="entry name" value="Periplasmic binding protein-like I"/>
    <property type="match status" value="1"/>
</dbReference>
<dbReference type="Gene3D" id="3.10.350.10">
    <property type="entry name" value="LysM domain"/>
    <property type="match status" value="4"/>
</dbReference>
<comment type="caution">
    <text evidence="3">The sequence shown here is derived from an EMBL/GenBank/DDBJ whole genome shotgun (WGS) entry which is preliminary data.</text>
</comment>
<evidence type="ECO:0000313" key="3">
    <source>
        <dbReference type="EMBL" id="MFD1315747.1"/>
    </source>
</evidence>
<reference evidence="4" key="1">
    <citation type="journal article" date="2019" name="Int. J. Syst. Evol. Microbiol.">
        <title>The Global Catalogue of Microorganisms (GCM) 10K type strain sequencing project: providing services to taxonomists for standard genome sequencing and annotation.</title>
        <authorList>
            <consortium name="The Broad Institute Genomics Platform"/>
            <consortium name="The Broad Institute Genome Sequencing Center for Infectious Disease"/>
            <person name="Wu L."/>
            <person name="Ma J."/>
        </authorList>
    </citation>
    <scope>NUCLEOTIDE SEQUENCE [LARGE SCALE GENOMIC DNA]</scope>
    <source>
        <strain evidence="4">CCUG 61485</strain>
    </source>
</reference>
<feature type="signal peptide" evidence="1">
    <location>
        <begin position="1"/>
        <end position="19"/>
    </location>
</feature>
<dbReference type="InterPro" id="IPR018392">
    <property type="entry name" value="LysM"/>
</dbReference>
<dbReference type="SMART" id="SM00257">
    <property type="entry name" value="LysM"/>
    <property type="match status" value="4"/>
</dbReference>
<accession>A0ABW3Y1K9</accession>
<dbReference type="CDD" id="cd00118">
    <property type="entry name" value="LysM"/>
    <property type="match status" value="4"/>
</dbReference>
<evidence type="ECO:0000259" key="2">
    <source>
        <dbReference type="PROSITE" id="PS51782"/>
    </source>
</evidence>